<gene>
    <name evidence="1" type="ORF">F9802_02110</name>
</gene>
<proteinExistence type="predicted"/>
<dbReference type="EMBL" id="WEIO01000001">
    <property type="protein sequence ID" value="KAB7708955.1"/>
    <property type="molecule type" value="Genomic_DNA"/>
</dbReference>
<dbReference type="AlphaFoldDB" id="A0A6I1FJW7"/>
<organism evidence="1 2">
    <name type="scientific">Bacillus aerolatus</name>
    <dbReference type="NCBI Taxonomy" id="2653354"/>
    <lineage>
        <taxon>Bacteria</taxon>
        <taxon>Bacillati</taxon>
        <taxon>Bacillota</taxon>
        <taxon>Bacilli</taxon>
        <taxon>Bacillales</taxon>
        <taxon>Bacillaceae</taxon>
        <taxon>Bacillus</taxon>
    </lineage>
</organism>
<dbReference type="RefSeq" id="WP_152149482.1">
    <property type="nucleotide sequence ID" value="NZ_WEIO01000001.1"/>
</dbReference>
<sequence length="85" mass="10290">MFHLEIYDYDTKELIDVSPELTLQEALECIQHAQTGEEQYYDYERKTMMNQKYVSHNKFIKRVGDRRIKGYQVFLQAKPVKTLRK</sequence>
<evidence type="ECO:0000313" key="1">
    <source>
        <dbReference type="EMBL" id="KAB7708955.1"/>
    </source>
</evidence>
<accession>A0A6I1FJW7</accession>
<protein>
    <submittedName>
        <fullName evidence="1">Uncharacterized protein</fullName>
    </submittedName>
</protein>
<reference evidence="1 2" key="1">
    <citation type="submission" date="2019-10" db="EMBL/GenBank/DDBJ databases">
        <title>Bacillus aerolatum sp. nov., isolated from bioaerosol of sport playgrounds.</title>
        <authorList>
            <person name="Chen P."/>
            <person name="Zhang G."/>
        </authorList>
    </citation>
    <scope>NUCLEOTIDE SEQUENCE [LARGE SCALE GENOMIC DNA]</scope>
    <source>
        <strain evidence="1 2">CX253</strain>
    </source>
</reference>
<comment type="caution">
    <text evidence="1">The sequence shown here is derived from an EMBL/GenBank/DDBJ whole genome shotgun (WGS) entry which is preliminary data.</text>
</comment>
<keyword evidence="2" id="KW-1185">Reference proteome</keyword>
<name>A0A6I1FJW7_9BACI</name>
<dbReference type="Proteomes" id="UP000429595">
    <property type="component" value="Unassembled WGS sequence"/>
</dbReference>
<evidence type="ECO:0000313" key="2">
    <source>
        <dbReference type="Proteomes" id="UP000429595"/>
    </source>
</evidence>